<evidence type="ECO:0000259" key="2">
    <source>
        <dbReference type="Pfam" id="PF13086"/>
    </source>
</evidence>
<organism evidence="4 5">
    <name type="scientific">Agrocybe pediades</name>
    <dbReference type="NCBI Taxonomy" id="84607"/>
    <lineage>
        <taxon>Eukaryota</taxon>
        <taxon>Fungi</taxon>
        <taxon>Dikarya</taxon>
        <taxon>Basidiomycota</taxon>
        <taxon>Agaricomycotina</taxon>
        <taxon>Agaricomycetes</taxon>
        <taxon>Agaricomycetidae</taxon>
        <taxon>Agaricales</taxon>
        <taxon>Agaricineae</taxon>
        <taxon>Strophariaceae</taxon>
        <taxon>Agrocybe</taxon>
    </lineage>
</organism>
<gene>
    <name evidence="4" type="ORF">D9613_003986</name>
</gene>
<dbReference type="InterPro" id="IPR041679">
    <property type="entry name" value="DNA2/NAM7-like_C"/>
</dbReference>
<dbReference type="InterPro" id="IPR041677">
    <property type="entry name" value="DNA2/NAM7_AAA_11"/>
</dbReference>
<dbReference type="Proteomes" id="UP000521872">
    <property type="component" value="Unassembled WGS sequence"/>
</dbReference>
<feature type="compositionally biased region" description="Basic residues" evidence="1">
    <location>
        <begin position="480"/>
        <end position="490"/>
    </location>
</feature>
<dbReference type="InterPro" id="IPR047187">
    <property type="entry name" value="SF1_C_Upf1"/>
</dbReference>
<evidence type="ECO:0008006" key="6">
    <source>
        <dbReference type="Google" id="ProtNLM"/>
    </source>
</evidence>
<evidence type="ECO:0000313" key="4">
    <source>
        <dbReference type="EMBL" id="KAF4611643.1"/>
    </source>
</evidence>
<evidence type="ECO:0000259" key="3">
    <source>
        <dbReference type="Pfam" id="PF13087"/>
    </source>
</evidence>
<dbReference type="PANTHER" id="PTHR10887:SF495">
    <property type="entry name" value="HELICASE SENATAXIN ISOFORM X1-RELATED"/>
    <property type="match status" value="1"/>
</dbReference>
<feature type="compositionally biased region" description="Polar residues" evidence="1">
    <location>
        <begin position="412"/>
        <end position="429"/>
    </location>
</feature>
<evidence type="ECO:0000313" key="5">
    <source>
        <dbReference type="Proteomes" id="UP000521872"/>
    </source>
</evidence>
<feature type="domain" description="DNA2/NAM7 helicase helicase" evidence="2">
    <location>
        <begin position="2"/>
        <end position="75"/>
    </location>
</feature>
<protein>
    <recommendedName>
        <fullName evidence="6">DNA2/NAM7 helicase-like C-terminal domain-containing protein</fullName>
    </recommendedName>
</protein>
<dbReference type="InterPro" id="IPR045055">
    <property type="entry name" value="DNA2/NAM7-like"/>
</dbReference>
<feature type="compositionally biased region" description="Polar residues" evidence="1">
    <location>
        <begin position="451"/>
        <end position="464"/>
    </location>
</feature>
<dbReference type="InterPro" id="IPR027417">
    <property type="entry name" value="P-loop_NTPase"/>
</dbReference>
<reference evidence="4 5" key="1">
    <citation type="submission" date="2019-12" db="EMBL/GenBank/DDBJ databases">
        <authorList>
            <person name="Floudas D."/>
            <person name="Bentzer J."/>
            <person name="Ahren D."/>
            <person name="Johansson T."/>
            <person name="Persson P."/>
            <person name="Tunlid A."/>
        </authorList>
    </citation>
    <scope>NUCLEOTIDE SEQUENCE [LARGE SCALE GENOMIC DNA]</scope>
    <source>
        <strain evidence="4 5">CBS 102.39</strain>
    </source>
</reference>
<comment type="caution">
    <text evidence="4">The sequence shown here is derived from an EMBL/GenBank/DDBJ whole genome shotgun (WGS) entry which is preliminary data.</text>
</comment>
<accession>A0A8H4QIQ4</accession>
<dbReference type="Gene3D" id="3.40.50.300">
    <property type="entry name" value="P-loop containing nucleotide triphosphate hydrolases"/>
    <property type="match status" value="2"/>
</dbReference>
<name>A0A8H4QIQ4_9AGAR</name>
<dbReference type="SUPFAM" id="SSF52540">
    <property type="entry name" value="P-loop containing nucleoside triphosphate hydrolases"/>
    <property type="match status" value="1"/>
</dbReference>
<dbReference type="PANTHER" id="PTHR10887">
    <property type="entry name" value="DNA2/NAM7 HELICASE FAMILY"/>
    <property type="match status" value="1"/>
</dbReference>
<dbReference type="Pfam" id="PF13087">
    <property type="entry name" value="AAA_12"/>
    <property type="match status" value="1"/>
</dbReference>
<feature type="region of interest" description="Disordered" evidence="1">
    <location>
        <begin position="412"/>
        <end position="490"/>
    </location>
</feature>
<proteinExistence type="predicted"/>
<dbReference type="Pfam" id="PF13086">
    <property type="entry name" value="AAA_11"/>
    <property type="match status" value="1"/>
</dbReference>
<dbReference type="EMBL" id="JAACJL010000057">
    <property type="protein sequence ID" value="KAF4611643.1"/>
    <property type="molecule type" value="Genomic_DNA"/>
</dbReference>
<feature type="domain" description="DNA2/NAM7 helicase-like C-terminal" evidence="3">
    <location>
        <begin position="95"/>
        <end position="252"/>
    </location>
</feature>
<dbReference type="GO" id="GO:0004386">
    <property type="term" value="F:helicase activity"/>
    <property type="evidence" value="ECO:0007669"/>
    <property type="project" value="InterPro"/>
</dbReference>
<sequence length="490" mass="54566">MERILRGSRIILCTLSMLSNPALQDNGTFDIVPVDKLVIDEASQISTYDFLHLFVKFQQTLGKVCFFGDPKQLPPYGKDNIPTMKTIFDVQHIPSQSFLDTQYRMPAAVGNFISTAVYSGRLKSARPLEDNTCLAFVNVDLPRGEEEKVGFSWKNTGEIQTIVHLVKNYYKDKKFTVITPYDAQRAAIQQALQSEKLPWESVYNIDSFQGNEDDYVLISVVRSQHPGFLSSLNRLNVMLTRFKKGMVIVSSQRFMKLGGSQTLLGGLSREWQSKCSGNTWIDWRDVAGRQANLPGSSGVHGASRNLAFGWGYQHPVSHTPGTVYPQPVPFWYQGTSGGFDTSKLFPQRPRQPQNLNLQPRPSMVTQAPAQTISPSTSIVRSNATFATIAAAPPKPPSHDGFIQVKRGAAPRSYQQDFVSRSSHASSANKFSPLRGQQKAALPQSRQRDSTVQKANNALFTNKFSPIQGRWNTGPPALSNIRKKSSHSYAF</sequence>
<dbReference type="AlphaFoldDB" id="A0A8H4QIQ4"/>
<keyword evidence="5" id="KW-1185">Reference proteome</keyword>
<dbReference type="CDD" id="cd18808">
    <property type="entry name" value="SF1_C_Upf1"/>
    <property type="match status" value="1"/>
</dbReference>
<evidence type="ECO:0000256" key="1">
    <source>
        <dbReference type="SAM" id="MobiDB-lite"/>
    </source>
</evidence>